<dbReference type="Proteomes" id="UP000887578">
    <property type="component" value="Unplaced"/>
</dbReference>
<organism evidence="2 3">
    <name type="scientific">Panagrolaimus davidi</name>
    <dbReference type="NCBI Taxonomy" id="227884"/>
    <lineage>
        <taxon>Eukaryota</taxon>
        <taxon>Metazoa</taxon>
        <taxon>Ecdysozoa</taxon>
        <taxon>Nematoda</taxon>
        <taxon>Chromadorea</taxon>
        <taxon>Rhabditida</taxon>
        <taxon>Tylenchina</taxon>
        <taxon>Panagrolaimomorpha</taxon>
        <taxon>Panagrolaimoidea</taxon>
        <taxon>Panagrolaimidae</taxon>
        <taxon>Panagrolaimus</taxon>
    </lineage>
</organism>
<feature type="compositionally biased region" description="Low complexity" evidence="1">
    <location>
        <begin position="268"/>
        <end position="278"/>
    </location>
</feature>
<evidence type="ECO:0000313" key="2">
    <source>
        <dbReference type="Proteomes" id="UP000887578"/>
    </source>
</evidence>
<dbReference type="WBParaSite" id="PDA_v2.g6702.t1">
    <property type="protein sequence ID" value="PDA_v2.g6702.t1"/>
    <property type="gene ID" value="PDA_v2.g6702"/>
</dbReference>
<reference evidence="3" key="1">
    <citation type="submission" date="2022-11" db="UniProtKB">
        <authorList>
            <consortium name="WormBaseParasite"/>
        </authorList>
    </citation>
    <scope>IDENTIFICATION</scope>
</reference>
<keyword evidence="2" id="KW-1185">Reference proteome</keyword>
<accession>A0A914QS02</accession>
<protein>
    <submittedName>
        <fullName evidence="3">Uncharacterized protein</fullName>
    </submittedName>
</protein>
<sequence>MATKEASLKDNNFFASSSTQNDQYSNLNLNSNIHKTVESVQSKDIPIENGRKGIDDKCDDNFSQSKNTINLEQLNKKSSNALDHLAFYDSETEEDKKKVEKKNSAKSTVSLHIAAYENEAENSNLTELLSKNEHVSDKTKKLSVNPICKVPFEFSRQQENDVSKPEIMQFRASQRLLNPNERRNPQGIKWKEPQMQKLLDDFIDGKLPMNVEQFANHVNQISNTNTSLMTIRNRINDRQKERRAALQANSAATTTTASEPAVQPPPAVQNVEAPIAPRMDPPPPPASNDDNDDTVTYKQLYRAYLNFWNSLNNCVDDEYKIIPENGTRPTYREAKNLWVKILNFLVLPSNKKNFCRKL</sequence>
<feature type="region of interest" description="Disordered" evidence="1">
    <location>
        <begin position="238"/>
        <end position="293"/>
    </location>
</feature>
<proteinExistence type="predicted"/>
<dbReference type="AlphaFoldDB" id="A0A914QS02"/>
<feature type="compositionally biased region" description="Polar residues" evidence="1">
    <location>
        <begin position="9"/>
        <end position="21"/>
    </location>
</feature>
<feature type="compositionally biased region" description="Low complexity" evidence="1">
    <location>
        <begin position="245"/>
        <end position="261"/>
    </location>
</feature>
<evidence type="ECO:0000256" key="1">
    <source>
        <dbReference type="SAM" id="MobiDB-lite"/>
    </source>
</evidence>
<name>A0A914QS02_9BILA</name>
<feature type="region of interest" description="Disordered" evidence="1">
    <location>
        <begin position="1"/>
        <end position="21"/>
    </location>
</feature>
<evidence type="ECO:0000313" key="3">
    <source>
        <dbReference type="WBParaSite" id="PDA_v2.g6702.t1"/>
    </source>
</evidence>